<evidence type="ECO:0000313" key="1">
    <source>
        <dbReference type="EMBL" id="VDC80403.1"/>
    </source>
</evidence>
<gene>
    <name evidence="1" type="ORF">BRAA03T11621Z</name>
</gene>
<dbReference type="EMBL" id="LR031572">
    <property type="protein sequence ID" value="VDC80403.1"/>
    <property type="molecule type" value="Genomic_DNA"/>
</dbReference>
<sequence length="48" mass="5524">MKLIKVTGKAQLASTLFSADLHENKFRDVPKKLSVFIIQLNCWKITFT</sequence>
<dbReference type="AlphaFoldDB" id="A0A3P5ZZW4"/>
<protein>
    <submittedName>
        <fullName evidence="1">Uncharacterized protein</fullName>
    </submittedName>
</protein>
<organism evidence="1">
    <name type="scientific">Brassica campestris</name>
    <name type="common">Field mustard</name>
    <dbReference type="NCBI Taxonomy" id="3711"/>
    <lineage>
        <taxon>Eukaryota</taxon>
        <taxon>Viridiplantae</taxon>
        <taxon>Streptophyta</taxon>
        <taxon>Embryophyta</taxon>
        <taxon>Tracheophyta</taxon>
        <taxon>Spermatophyta</taxon>
        <taxon>Magnoliopsida</taxon>
        <taxon>eudicotyledons</taxon>
        <taxon>Gunneridae</taxon>
        <taxon>Pentapetalae</taxon>
        <taxon>rosids</taxon>
        <taxon>malvids</taxon>
        <taxon>Brassicales</taxon>
        <taxon>Brassicaceae</taxon>
        <taxon>Brassiceae</taxon>
        <taxon>Brassica</taxon>
    </lineage>
</organism>
<name>A0A3P5ZZW4_BRACM</name>
<proteinExistence type="predicted"/>
<accession>A0A3P5ZZW4</accession>
<reference evidence="1" key="1">
    <citation type="submission" date="2018-11" db="EMBL/GenBank/DDBJ databases">
        <authorList>
            <consortium name="Genoscope - CEA"/>
            <person name="William W."/>
        </authorList>
    </citation>
    <scope>NUCLEOTIDE SEQUENCE</scope>
</reference>